<dbReference type="EMBL" id="JALJOQ010000017">
    <property type="protein sequence ID" value="KAK9809655.1"/>
    <property type="molecule type" value="Genomic_DNA"/>
</dbReference>
<dbReference type="GO" id="GO:0005930">
    <property type="term" value="C:axoneme"/>
    <property type="evidence" value="ECO:0007669"/>
    <property type="project" value="UniProtKB-SubCell"/>
</dbReference>
<reference evidence="3 4" key="1">
    <citation type="journal article" date="2024" name="Nat. Commun.">
        <title>Phylogenomics reveals the evolutionary origins of lichenization in chlorophyte algae.</title>
        <authorList>
            <person name="Puginier C."/>
            <person name="Libourel C."/>
            <person name="Otte J."/>
            <person name="Skaloud P."/>
            <person name="Haon M."/>
            <person name="Grisel S."/>
            <person name="Petersen M."/>
            <person name="Berrin J.G."/>
            <person name="Delaux P.M."/>
            <person name="Dal Grande F."/>
            <person name="Keller J."/>
        </authorList>
    </citation>
    <scope>NUCLEOTIDE SEQUENCE [LARGE SCALE GENOMIC DNA]</scope>
    <source>
        <strain evidence="3 4">SAG 2036</strain>
    </source>
</reference>
<dbReference type="InterPro" id="IPR001810">
    <property type="entry name" value="F-box_dom"/>
</dbReference>
<dbReference type="Pfam" id="PF00646">
    <property type="entry name" value="F-box"/>
    <property type="match status" value="1"/>
</dbReference>
<dbReference type="Proteomes" id="UP001465755">
    <property type="component" value="Unassembled WGS sequence"/>
</dbReference>
<dbReference type="Gene3D" id="3.80.10.10">
    <property type="entry name" value="Ribonuclease Inhibitor"/>
    <property type="match status" value="2"/>
</dbReference>
<organism evidence="3 4">
    <name type="scientific">Symbiochloris irregularis</name>
    <dbReference type="NCBI Taxonomy" id="706552"/>
    <lineage>
        <taxon>Eukaryota</taxon>
        <taxon>Viridiplantae</taxon>
        <taxon>Chlorophyta</taxon>
        <taxon>core chlorophytes</taxon>
        <taxon>Trebouxiophyceae</taxon>
        <taxon>Trebouxiales</taxon>
        <taxon>Trebouxiaceae</taxon>
        <taxon>Symbiochloris</taxon>
    </lineage>
</organism>
<dbReference type="Gene3D" id="1.20.1280.50">
    <property type="match status" value="1"/>
</dbReference>
<dbReference type="PROSITE" id="PS50181">
    <property type="entry name" value="FBOX"/>
    <property type="match status" value="1"/>
</dbReference>
<evidence type="ECO:0000313" key="4">
    <source>
        <dbReference type="Proteomes" id="UP001465755"/>
    </source>
</evidence>
<name>A0AAW1PII1_9CHLO</name>
<dbReference type="InterPro" id="IPR032675">
    <property type="entry name" value="LRR_dom_sf"/>
</dbReference>
<dbReference type="SUPFAM" id="SSF52047">
    <property type="entry name" value="RNI-like"/>
    <property type="match status" value="1"/>
</dbReference>
<proteinExistence type="predicted"/>
<evidence type="ECO:0000313" key="3">
    <source>
        <dbReference type="EMBL" id="KAK9809655.1"/>
    </source>
</evidence>
<gene>
    <name evidence="3" type="ORF">WJX73_000958</name>
</gene>
<dbReference type="SMART" id="SM00256">
    <property type="entry name" value="FBOX"/>
    <property type="match status" value="1"/>
</dbReference>
<dbReference type="GO" id="GO:0031146">
    <property type="term" value="P:SCF-dependent proteasomal ubiquitin-dependent protein catabolic process"/>
    <property type="evidence" value="ECO:0007669"/>
    <property type="project" value="TreeGrafter"/>
</dbReference>
<accession>A0AAW1PII1</accession>
<dbReference type="CDD" id="cd09917">
    <property type="entry name" value="F-box_SF"/>
    <property type="match status" value="1"/>
</dbReference>
<dbReference type="SUPFAM" id="SSF81383">
    <property type="entry name" value="F-box domain"/>
    <property type="match status" value="1"/>
</dbReference>
<dbReference type="AlphaFoldDB" id="A0AAW1PII1"/>
<comment type="caution">
    <text evidence="3">The sequence shown here is derived from an EMBL/GenBank/DDBJ whole genome shotgun (WGS) entry which is preliminary data.</text>
</comment>
<comment type="subcellular location">
    <subcellularLocation>
        <location evidence="1">Cytoplasm</location>
        <location evidence="1">Cytoskeleton</location>
        <location evidence="1">Cilium axoneme</location>
    </subcellularLocation>
</comment>
<protein>
    <recommendedName>
        <fullName evidence="2">F-box domain-containing protein</fullName>
    </recommendedName>
</protein>
<dbReference type="GO" id="GO:0019005">
    <property type="term" value="C:SCF ubiquitin ligase complex"/>
    <property type="evidence" value="ECO:0007669"/>
    <property type="project" value="TreeGrafter"/>
</dbReference>
<feature type="domain" description="F-box" evidence="2">
    <location>
        <begin position="2"/>
        <end position="60"/>
    </location>
</feature>
<dbReference type="PANTHER" id="PTHR13318">
    <property type="entry name" value="PARTNER OF PAIRED, ISOFORM B-RELATED"/>
    <property type="match status" value="1"/>
</dbReference>
<sequence length="471" mass="52824">MQDGFEELPSDVLHRILDLLPRCHIATCSSVCKGWRRIALERPFDLHPAALPPDSAFQTTWNYSQVSFTRILAEHHQYRSDLGRGITRLDVSLPDMEPHVATKHHMLLSELEALEAALPRYGTLTSLHMRNWKLTEATLKVIATALPRLSCLDITGCELASPSRSALQALQHLTTLPLKHLSMGAFRAPIHMILRELVPMPTLESLVLSSSRVHDAKYQSYIGLSKLTQLTCLCLRGARSFGDSDMKVLEGMSKLKQLDLSGTRVSIIGLEGCSQLAVLTSLATGSQHMHGVNAVPRLQFKLLRKLVLDDVDGLSDLWLLLCTRLPNLEVLSVRNSRFITSRGFSLLPSLSQLHSLNVAGCRGFGPPSLRHLVTFSHLTELTLSFDQTDQMRALLQLAHLPLHRLVFKDMESHTNQSMEYHYQSGLQRPKSESMFRPVYASPFRRLTMKEILERLPPHMRLAAANGCVPNH</sequence>
<keyword evidence="4" id="KW-1185">Reference proteome</keyword>
<evidence type="ECO:0000259" key="2">
    <source>
        <dbReference type="PROSITE" id="PS50181"/>
    </source>
</evidence>
<evidence type="ECO:0000256" key="1">
    <source>
        <dbReference type="ARBA" id="ARBA00004430"/>
    </source>
</evidence>
<dbReference type="InterPro" id="IPR036047">
    <property type="entry name" value="F-box-like_dom_sf"/>
</dbReference>